<evidence type="ECO:0000313" key="2">
    <source>
        <dbReference type="EMBL" id="VDL79119.1"/>
    </source>
</evidence>
<dbReference type="Proteomes" id="UP000271162">
    <property type="component" value="Unassembled WGS sequence"/>
</dbReference>
<evidence type="ECO:0000313" key="4">
    <source>
        <dbReference type="WBParaSite" id="NBR_0001552401-mRNA-1"/>
    </source>
</evidence>
<feature type="chain" id="PRO_5043125568" evidence="1">
    <location>
        <begin position="22"/>
        <end position="121"/>
    </location>
</feature>
<accession>A0A0N4YFI8</accession>
<sequence length="121" mass="13913">MIIRVALVLFLSHDTFSQADAVDMSDDDVAEDMELIPRRAYSHGSTIYDAQLSDWSDAKRTSPRYIEILLVVDAAINLQLHCPIFVYTLTLLRDMKCEIQYKNQLSKQSTQFEPTKCVPRE</sequence>
<evidence type="ECO:0000313" key="3">
    <source>
        <dbReference type="Proteomes" id="UP000271162"/>
    </source>
</evidence>
<name>A0A0N4YFI8_NIPBR</name>
<proteinExistence type="predicted"/>
<evidence type="ECO:0000256" key="1">
    <source>
        <dbReference type="SAM" id="SignalP"/>
    </source>
</evidence>
<organism evidence="4">
    <name type="scientific">Nippostrongylus brasiliensis</name>
    <name type="common">Rat hookworm</name>
    <dbReference type="NCBI Taxonomy" id="27835"/>
    <lineage>
        <taxon>Eukaryota</taxon>
        <taxon>Metazoa</taxon>
        <taxon>Ecdysozoa</taxon>
        <taxon>Nematoda</taxon>
        <taxon>Chromadorea</taxon>
        <taxon>Rhabditida</taxon>
        <taxon>Rhabditina</taxon>
        <taxon>Rhabditomorpha</taxon>
        <taxon>Strongyloidea</taxon>
        <taxon>Heligmosomidae</taxon>
        <taxon>Nippostrongylus</taxon>
    </lineage>
</organism>
<keyword evidence="3" id="KW-1185">Reference proteome</keyword>
<protein>
    <submittedName>
        <fullName evidence="4">Cystatin domain-containing protein</fullName>
    </submittedName>
</protein>
<dbReference type="EMBL" id="UYSL01021773">
    <property type="protein sequence ID" value="VDL79119.1"/>
    <property type="molecule type" value="Genomic_DNA"/>
</dbReference>
<dbReference type="AlphaFoldDB" id="A0A0N4YFI8"/>
<feature type="signal peptide" evidence="1">
    <location>
        <begin position="1"/>
        <end position="21"/>
    </location>
</feature>
<reference evidence="4" key="1">
    <citation type="submission" date="2017-02" db="UniProtKB">
        <authorList>
            <consortium name="WormBaseParasite"/>
        </authorList>
    </citation>
    <scope>IDENTIFICATION</scope>
</reference>
<keyword evidence="1" id="KW-0732">Signal</keyword>
<gene>
    <name evidence="2" type="ORF">NBR_LOCUS15525</name>
</gene>
<reference evidence="2 3" key="2">
    <citation type="submission" date="2018-11" db="EMBL/GenBank/DDBJ databases">
        <authorList>
            <consortium name="Pathogen Informatics"/>
        </authorList>
    </citation>
    <scope>NUCLEOTIDE SEQUENCE [LARGE SCALE GENOMIC DNA]</scope>
</reference>
<dbReference type="WBParaSite" id="NBR_0001552401-mRNA-1">
    <property type="protein sequence ID" value="NBR_0001552401-mRNA-1"/>
    <property type="gene ID" value="NBR_0001552401"/>
</dbReference>